<proteinExistence type="predicted"/>
<dbReference type="AlphaFoldDB" id="A0A1A6A1G7"/>
<dbReference type="RefSeq" id="XP_018261744.1">
    <property type="nucleotide sequence ID" value="XM_018409471.1"/>
</dbReference>
<reference evidence="3" key="3">
    <citation type="submission" date="2024-02" db="EMBL/GenBank/DDBJ databases">
        <title>Comparative genomics of Cryptococcus and Kwoniella reveals pathogenesis evolution and contrasting modes of karyotype evolution via chromosome fusion or intercentromeric recombination.</title>
        <authorList>
            <person name="Coelho M.A."/>
            <person name="David-Palma M."/>
            <person name="Shea T."/>
            <person name="Bowers K."/>
            <person name="McGinley-Smith S."/>
            <person name="Mohammad A.W."/>
            <person name="Gnirke A."/>
            <person name="Yurkov A.M."/>
            <person name="Nowrousian M."/>
            <person name="Sun S."/>
            <person name="Cuomo C.A."/>
            <person name="Heitman J."/>
        </authorList>
    </citation>
    <scope>NUCLEOTIDE SEQUENCE</scope>
    <source>
        <strain evidence="3">CBS 10117</strain>
    </source>
</reference>
<evidence type="ECO:0000313" key="3">
    <source>
        <dbReference type="EMBL" id="WWC63565.1"/>
    </source>
</evidence>
<feature type="chain" id="PRO_5008342013" evidence="1">
    <location>
        <begin position="25"/>
        <end position="143"/>
    </location>
</feature>
<dbReference type="EMBL" id="KI894033">
    <property type="protein sequence ID" value="OBR83902.1"/>
    <property type="molecule type" value="Genomic_DNA"/>
</dbReference>
<dbReference type="EMBL" id="CP144536">
    <property type="protein sequence ID" value="WWC63565.1"/>
    <property type="molecule type" value="Genomic_DNA"/>
</dbReference>
<evidence type="ECO:0000313" key="2">
    <source>
        <dbReference type="EMBL" id="OBR83902.1"/>
    </source>
</evidence>
<dbReference type="Proteomes" id="UP000078595">
    <property type="component" value="Chromosome 7"/>
</dbReference>
<keyword evidence="1" id="KW-0732">Signal</keyword>
<dbReference type="GeneID" id="28969886"/>
<evidence type="ECO:0000256" key="1">
    <source>
        <dbReference type="SAM" id="SignalP"/>
    </source>
</evidence>
<organism evidence="2">
    <name type="scientific">Kwoniella dejecticola CBS 10117</name>
    <dbReference type="NCBI Taxonomy" id="1296121"/>
    <lineage>
        <taxon>Eukaryota</taxon>
        <taxon>Fungi</taxon>
        <taxon>Dikarya</taxon>
        <taxon>Basidiomycota</taxon>
        <taxon>Agaricomycotina</taxon>
        <taxon>Tremellomycetes</taxon>
        <taxon>Tremellales</taxon>
        <taxon>Cryptococcaceae</taxon>
        <taxon>Kwoniella</taxon>
    </lineage>
</organism>
<accession>A0A1A6A1G7</accession>
<dbReference type="KEGG" id="kdj:28969886"/>
<protein>
    <submittedName>
        <fullName evidence="2">Uncharacterized protein</fullName>
    </submittedName>
</protein>
<keyword evidence="4" id="KW-1185">Reference proteome</keyword>
<reference evidence="2" key="1">
    <citation type="submission" date="2013-07" db="EMBL/GenBank/DDBJ databases">
        <title>The Genome Sequence of Cryptococcus dejecticola CBS10117.</title>
        <authorList>
            <consortium name="The Broad Institute Genome Sequencing Platform"/>
            <person name="Cuomo C."/>
            <person name="Litvintseva A."/>
            <person name="Chen Y."/>
            <person name="Heitman J."/>
            <person name="Sun S."/>
            <person name="Springer D."/>
            <person name="Dromer F."/>
            <person name="Young S.K."/>
            <person name="Zeng Q."/>
            <person name="Gargeya S."/>
            <person name="Fitzgerald M."/>
            <person name="Abouelleil A."/>
            <person name="Alvarado L."/>
            <person name="Berlin A.M."/>
            <person name="Chapman S.B."/>
            <person name="Dewar J."/>
            <person name="Goldberg J."/>
            <person name="Griggs A."/>
            <person name="Gujja S."/>
            <person name="Hansen M."/>
            <person name="Howarth C."/>
            <person name="Imamovic A."/>
            <person name="Larimer J."/>
            <person name="McCowan C."/>
            <person name="Murphy C."/>
            <person name="Pearson M."/>
            <person name="Priest M."/>
            <person name="Roberts A."/>
            <person name="Saif S."/>
            <person name="Shea T."/>
            <person name="Sykes S."/>
            <person name="Wortman J."/>
            <person name="Nusbaum C."/>
            <person name="Birren B."/>
        </authorList>
    </citation>
    <scope>NUCLEOTIDE SEQUENCE [LARGE SCALE GENOMIC DNA]</scope>
    <source>
        <strain evidence="2">CBS 10117</strain>
    </source>
</reference>
<evidence type="ECO:0000313" key="4">
    <source>
        <dbReference type="Proteomes" id="UP000078595"/>
    </source>
</evidence>
<gene>
    <name evidence="2" type="ORF">I303_06187</name>
    <name evidence="3" type="ORF">I303_106169</name>
</gene>
<reference evidence="3" key="2">
    <citation type="submission" date="2013-07" db="EMBL/GenBank/DDBJ databases">
        <authorList>
            <consortium name="The Broad Institute Genome Sequencing Platform"/>
            <person name="Cuomo C."/>
            <person name="Litvintseva A."/>
            <person name="Chen Y."/>
            <person name="Heitman J."/>
            <person name="Sun S."/>
            <person name="Springer D."/>
            <person name="Dromer F."/>
            <person name="Young S.K."/>
            <person name="Zeng Q."/>
            <person name="Gargeya S."/>
            <person name="Fitzgerald M."/>
            <person name="Abouelleil A."/>
            <person name="Alvarado L."/>
            <person name="Berlin A.M."/>
            <person name="Chapman S.B."/>
            <person name="Dewar J."/>
            <person name="Goldberg J."/>
            <person name="Griggs A."/>
            <person name="Gujja S."/>
            <person name="Hansen M."/>
            <person name="Howarth C."/>
            <person name="Imamovic A."/>
            <person name="Larimer J."/>
            <person name="McCowan C."/>
            <person name="Murphy C."/>
            <person name="Pearson M."/>
            <person name="Priest M."/>
            <person name="Roberts A."/>
            <person name="Saif S."/>
            <person name="Shea T."/>
            <person name="Sykes S."/>
            <person name="Wortman J."/>
            <person name="Nusbaum C."/>
            <person name="Birren B."/>
        </authorList>
    </citation>
    <scope>NUCLEOTIDE SEQUENCE</scope>
    <source>
        <strain evidence="3">CBS 10117</strain>
    </source>
</reference>
<feature type="signal peptide" evidence="1">
    <location>
        <begin position="1"/>
        <end position="24"/>
    </location>
</feature>
<name>A0A1A6A1G7_9TREE</name>
<dbReference type="VEuPathDB" id="FungiDB:I303_06187"/>
<sequence length="143" mass="16294">MFFQIHTQTVVLALTALLMGYTAAAIASHNLTNLASDGITITDTTTSKNKNKNDTPGWIINENESRILTFNFSGGDDDDEPRDQQWRIDIENGISPKVWTCNLHVQNIPLTRDWIWEAEEVWNGVGGHWKHLEEDWVISCDRL</sequence>